<reference evidence="1" key="1">
    <citation type="submission" date="2021-08" db="EMBL/GenBank/DDBJ databases">
        <title>The first chromosome-level gecko genome reveals the dynamic sex chromosomes of Neotropical dwarf geckos (Sphaerodactylidae: Sphaerodactylus).</title>
        <authorList>
            <person name="Pinto B.J."/>
            <person name="Keating S.E."/>
            <person name="Gamble T."/>
        </authorList>
    </citation>
    <scope>NUCLEOTIDE SEQUENCE</scope>
    <source>
        <strain evidence="1">TG3544</strain>
    </source>
</reference>
<proteinExistence type="predicted"/>
<organism evidence="1 2">
    <name type="scientific">Sphaerodactylus townsendi</name>
    <dbReference type="NCBI Taxonomy" id="933632"/>
    <lineage>
        <taxon>Eukaryota</taxon>
        <taxon>Metazoa</taxon>
        <taxon>Chordata</taxon>
        <taxon>Craniata</taxon>
        <taxon>Vertebrata</taxon>
        <taxon>Euteleostomi</taxon>
        <taxon>Lepidosauria</taxon>
        <taxon>Squamata</taxon>
        <taxon>Bifurcata</taxon>
        <taxon>Gekkota</taxon>
        <taxon>Sphaerodactylidae</taxon>
        <taxon>Sphaerodactylus</taxon>
    </lineage>
</organism>
<dbReference type="Proteomes" id="UP000827872">
    <property type="component" value="Linkage Group LG10"/>
</dbReference>
<evidence type="ECO:0000313" key="1">
    <source>
        <dbReference type="EMBL" id="KAH7988311.1"/>
    </source>
</evidence>
<name>A0ACB8E8G6_9SAUR</name>
<dbReference type="EMBL" id="CM037623">
    <property type="protein sequence ID" value="KAH7988311.1"/>
    <property type="molecule type" value="Genomic_DNA"/>
</dbReference>
<gene>
    <name evidence="1" type="ORF">K3G42_013857</name>
</gene>
<sequence length="266" mass="28260">MYEAGAPQAAALSPRRWPGGGGTWKRAAASRFSERHRRHPRAAQQEGRASQTAFSGRSQTTRPPLASTASGSPESRPTTIHGPCPGAALAATPRGPPHHAAAAPPLPSRLACRPPASSRPALRLPAPEQQQQPPPTSAWESRRRLCQPARPSRFLGVALLLRGPRAAVVREPQGPAGGRRSLPPPPAPARLLESCTEGEQEPEAVEASGGRALRFSDRRCPRAVQQEGNLEEAAGPGRPAEAPPGFPGRGWRRLLLLRGGRPECRP</sequence>
<protein>
    <submittedName>
        <fullName evidence="1">Uncharacterized protein</fullName>
    </submittedName>
</protein>
<comment type="caution">
    <text evidence="1">The sequence shown here is derived from an EMBL/GenBank/DDBJ whole genome shotgun (WGS) entry which is preliminary data.</text>
</comment>
<keyword evidence="2" id="KW-1185">Reference proteome</keyword>
<accession>A0ACB8E8G6</accession>
<evidence type="ECO:0000313" key="2">
    <source>
        <dbReference type="Proteomes" id="UP000827872"/>
    </source>
</evidence>